<keyword evidence="2" id="KW-0378">Hydrolase</keyword>
<dbReference type="InterPro" id="IPR028904">
    <property type="entry name" value="Tox-REase-5_dom"/>
</dbReference>
<name>A0AB38U320_BURGA</name>
<accession>A0AB38U320</accession>
<feature type="domain" description="Tox-REase-5" evidence="1">
    <location>
        <begin position="70"/>
        <end position="161"/>
    </location>
</feature>
<dbReference type="EMBL" id="CP104215">
    <property type="protein sequence ID" value="UWX74412.1"/>
    <property type="molecule type" value="Genomic_DNA"/>
</dbReference>
<dbReference type="GO" id="GO:0004519">
    <property type="term" value="F:endonuclease activity"/>
    <property type="evidence" value="ECO:0007669"/>
    <property type="project" value="UniProtKB-KW"/>
</dbReference>
<evidence type="ECO:0000313" key="3">
    <source>
        <dbReference type="Proteomes" id="UP001059745"/>
    </source>
</evidence>
<organism evidence="2 3">
    <name type="scientific">Burkholderia gladioli</name>
    <name type="common">Pseudomonas marginata</name>
    <name type="synonym">Phytomonas marginata</name>
    <dbReference type="NCBI Taxonomy" id="28095"/>
    <lineage>
        <taxon>Bacteria</taxon>
        <taxon>Pseudomonadati</taxon>
        <taxon>Pseudomonadota</taxon>
        <taxon>Betaproteobacteria</taxon>
        <taxon>Burkholderiales</taxon>
        <taxon>Burkholderiaceae</taxon>
        <taxon>Burkholderia</taxon>
    </lineage>
</organism>
<reference evidence="2" key="1">
    <citation type="submission" date="2022-09" db="EMBL/GenBank/DDBJ databases">
        <title>Genomic of Burkholderia gladioli.</title>
        <authorList>
            <person name="Wu H."/>
        </authorList>
    </citation>
    <scope>NUCLEOTIDE SEQUENCE</scope>
    <source>
        <strain evidence="2">ZN-S4</strain>
    </source>
</reference>
<dbReference type="Proteomes" id="UP001059745">
    <property type="component" value="Chromosome 2"/>
</dbReference>
<dbReference type="AlphaFoldDB" id="A0AB38U320"/>
<evidence type="ECO:0000313" key="2">
    <source>
        <dbReference type="EMBL" id="UWX74412.1"/>
    </source>
</evidence>
<keyword evidence="2" id="KW-0540">Nuclease</keyword>
<proteinExistence type="predicted"/>
<protein>
    <submittedName>
        <fullName evidence="2">Restriction endonuclease fold toxin 5 domain-containing protein</fullName>
    </submittedName>
</protein>
<dbReference type="RefSeq" id="WP_260531765.1">
    <property type="nucleotide sequence ID" value="NZ_CP104215.1"/>
</dbReference>
<keyword evidence="2" id="KW-0255">Endonuclease</keyword>
<evidence type="ECO:0000259" key="1">
    <source>
        <dbReference type="Pfam" id="PF15648"/>
    </source>
</evidence>
<gene>
    <name evidence="2" type="ORF">NYZ96_23075</name>
</gene>
<dbReference type="Pfam" id="PF15648">
    <property type="entry name" value="Tox-REase-5"/>
    <property type="match status" value="1"/>
</dbReference>
<sequence length="183" mass="20160">MEFGPLLMRIGAALLGGAGTTSLSGDATDDDIEARASAHAVPRTAERCERCPPESGLAVKRFHSMNAAPREYQGRITGRPYSVAEGWSEEWAWLNIDFDGFVPGQCLLQEAKGNYDQFLDGSIPAAYKFFKGFESMEAAAEKQASLVRAKPPTHLMWYFQTPLAQSRMMLTLRHLGIPSIVHP</sequence>